<feature type="chain" id="PRO_5043730113" evidence="4">
    <location>
        <begin position="28"/>
        <end position="429"/>
    </location>
</feature>
<dbReference type="PROSITE" id="PS51257">
    <property type="entry name" value="PROKAR_LIPOPROTEIN"/>
    <property type="match status" value="1"/>
</dbReference>
<dbReference type="SUPFAM" id="SSF53850">
    <property type="entry name" value="Periplasmic binding protein-like II"/>
    <property type="match status" value="1"/>
</dbReference>
<keyword evidence="7" id="KW-1185">Reference proteome</keyword>
<reference evidence="5 7" key="1">
    <citation type="submission" date="2013-03" db="EMBL/GenBank/DDBJ databases">
        <title>The Genome Sequence of Enterococcus avium ATCC_14025 (Illumina only assembly).</title>
        <authorList>
            <consortium name="The Broad Institute Genomics Platform"/>
            <consortium name="The Broad Institute Genome Sequencing Center for Infectious Disease"/>
            <person name="Earl A."/>
            <person name="Russ C."/>
            <person name="Gilmore M."/>
            <person name="Surin D."/>
            <person name="Walker B."/>
            <person name="Young S."/>
            <person name="Zeng Q."/>
            <person name="Gargeya S."/>
            <person name="Fitzgerald M."/>
            <person name="Haas B."/>
            <person name="Abouelleil A."/>
            <person name="Allen A.W."/>
            <person name="Alvarado L."/>
            <person name="Arachchi H.M."/>
            <person name="Berlin A.M."/>
            <person name="Chapman S.B."/>
            <person name="Gainer-Dewar J."/>
            <person name="Goldberg J."/>
            <person name="Griggs A."/>
            <person name="Gujja S."/>
            <person name="Hansen M."/>
            <person name="Howarth C."/>
            <person name="Imamovic A."/>
            <person name="Ireland A."/>
            <person name="Larimer J."/>
            <person name="McCowan C."/>
            <person name="Murphy C."/>
            <person name="Pearson M."/>
            <person name="Poon T.W."/>
            <person name="Priest M."/>
            <person name="Roberts A."/>
            <person name="Saif S."/>
            <person name="Shea T."/>
            <person name="Sisk P."/>
            <person name="Sykes S."/>
            <person name="Wortman J."/>
            <person name="Nusbaum C."/>
            <person name="Birren B."/>
        </authorList>
    </citation>
    <scope>NUCLEOTIDE SEQUENCE [LARGE SCALE GENOMIC DNA]</scope>
    <source>
        <strain evidence="5 7">ATCC 14025</strain>
    </source>
</reference>
<evidence type="ECO:0000256" key="1">
    <source>
        <dbReference type="ARBA" id="ARBA00008520"/>
    </source>
</evidence>
<comment type="similarity">
    <text evidence="1">Belongs to the bacterial solute-binding protein 1 family.</text>
</comment>
<keyword evidence="3 4" id="KW-0732">Signal</keyword>
<evidence type="ECO:0000313" key="6">
    <source>
        <dbReference type="EMBL" id="EOU17348.1"/>
    </source>
</evidence>
<evidence type="ECO:0000313" key="5">
    <source>
        <dbReference type="EMBL" id="EOT41584.1"/>
    </source>
</evidence>
<comment type="caution">
    <text evidence="6">The sequence shown here is derived from an EMBL/GenBank/DDBJ whole genome shotgun (WGS) entry which is preliminary data.</text>
</comment>
<dbReference type="Proteomes" id="UP000014104">
    <property type="component" value="Unassembled WGS sequence"/>
</dbReference>
<feature type="signal peptide" evidence="4">
    <location>
        <begin position="1"/>
        <end position="27"/>
    </location>
</feature>
<evidence type="ECO:0000256" key="2">
    <source>
        <dbReference type="ARBA" id="ARBA00022448"/>
    </source>
</evidence>
<accession>A0AAV3IYR1</accession>
<dbReference type="CDD" id="cd13585">
    <property type="entry name" value="PBP2_TMBP_like"/>
    <property type="match status" value="1"/>
</dbReference>
<dbReference type="InterPro" id="IPR050490">
    <property type="entry name" value="Bact_solute-bd_prot1"/>
</dbReference>
<sequence length="429" mass="46637">MKAKKMIFGTALAVLALTLGACGGGSAKDDEKTTIEFMHSSVEQDRLKVIDKLVADFEKENPDIKVKQMPVEEDAYNTKVVTLARSNKLPGVIEVSQDFAKVMDKDELIDQKAVGSVMKNVGEDNYYDGAKKLVRTEDGSGYIAAPISGWVQGIWYNKKTLSDAGFSEPTTWDSVLEIAKHFNDAGNKKYGIAMPTADSTMTEQAFSQFALSNNANVLDDKGKVTINTPEMKQALEYYKELSQYTMPGSNDVTEIKDAFMNGSTPMAIYSTYILPSVFEEGKSEDIGFAIPTNKQEAVYGTVSGLTISAGLDKEQKAASEKFVEYLSEAKNMEKWVLMSPGGAQPVNKKVVDSSSYQSNEVISAFGELPKEIASSFDKVQVFGLVGDKNFTKMGDITSSGAISKAVNGVTVGKEDPEKALKTAQESIEE</sequence>
<dbReference type="Pfam" id="PF01547">
    <property type="entry name" value="SBP_bac_1"/>
    <property type="match status" value="1"/>
</dbReference>
<dbReference type="PANTHER" id="PTHR43649">
    <property type="entry name" value="ARABINOSE-BINDING PROTEIN-RELATED"/>
    <property type="match status" value="1"/>
</dbReference>
<protein>
    <submittedName>
        <fullName evidence="6">Extracellular solute-binding protein</fullName>
    </submittedName>
</protein>
<reference evidence="6 8" key="2">
    <citation type="submission" date="2013-03" db="EMBL/GenBank/DDBJ databases">
        <title>The Genome Sequence of Enterococcus avium ATCC_14025 (PacBio/Illumina hybrid assembly).</title>
        <authorList>
            <consortium name="The Broad Institute Genomics Platform"/>
            <consortium name="The Broad Institute Genome Sequencing Center for Infectious Disease"/>
            <person name="Earl A."/>
            <person name="Russ C."/>
            <person name="Gilmore M."/>
            <person name="Surin D."/>
            <person name="Walker B."/>
            <person name="Young S."/>
            <person name="Zeng Q."/>
            <person name="Gargeya S."/>
            <person name="Fitzgerald M."/>
            <person name="Haas B."/>
            <person name="Abouelleil A."/>
            <person name="Allen A.W."/>
            <person name="Alvarado L."/>
            <person name="Arachchi H.M."/>
            <person name="Berlin A.M."/>
            <person name="Chapman S.B."/>
            <person name="Gainer-Dewar J."/>
            <person name="Goldberg J."/>
            <person name="Griggs A."/>
            <person name="Gujja S."/>
            <person name="Hansen M."/>
            <person name="Howarth C."/>
            <person name="Imamovic A."/>
            <person name="Ireland A."/>
            <person name="Larimer J."/>
            <person name="McCowan C."/>
            <person name="Murphy C."/>
            <person name="Pearson M."/>
            <person name="Poon T.W."/>
            <person name="Priest M."/>
            <person name="Roberts A."/>
            <person name="Saif S."/>
            <person name="Shea T."/>
            <person name="Sisk P."/>
            <person name="Sykes S."/>
            <person name="Wortman J."/>
            <person name="Nusbaum C."/>
            <person name="Birren B."/>
        </authorList>
    </citation>
    <scope>NUCLEOTIDE SEQUENCE [LARGE SCALE GENOMIC DNA]</scope>
    <source>
        <strain evidence="6 8">ATCC 14025</strain>
    </source>
</reference>
<dbReference type="Proteomes" id="UP000014107">
    <property type="component" value="Unassembled WGS sequence"/>
</dbReference>
<evidence type="ECO:0000256" key="4">
    <source>
        <dbReference type="SAM" id="SignalP"/>
    </source>
</evidence>
<evidence type="ECO:0000313" key="8">
    <source>
        <dbReference type="Proteomes" id="UP000014107"/>
    </source>
</evidence>
<dbReference type="Gene3D" id="3.40.190.10">
    <property type="entry name" value="Periplasmic binding protein-like II"/>
    <property type="match status" value="1"/>
</dbReference>
<evidence type="ECO:0000313" key="7">
    <source>
        <dbReference type="Proteomes" id="UP000014104"/>
    </source>
</evidence>
<proteinExistence type="inferred from homology"/>
<dbReference type="EMBL" id="ASWL01000006">
    <property type="protein sequence ID" value="EOU17348.1"/>
    <property type="molecule type" value="Genomic_DNA"/>
</dbReference>
<dbReference type="InterPro" id="IPR006059">
    <property type="entry name" value="SBP"/>
</dbReference>
<organism evidence="6 8">
    <name type="scientific">Enterococcus avium ATCC 14025</name>
    <dbReference type="NCBI Taxonomy" id="1140002"/>
    <lineage>
        <taxon>Bacteria</taxon>
        <taxon>Bacillati</taxon>
        <taxon>Bacillota</taxon>
        <taxon>Bacilli</taxon>
        <taxon>Lactobacillales</taxon>
        <taxon>Enterococcaceae</taxon>
        <taxon>Enterococcus</taxon>
    </lineage>
</organism>
<gene>
    <name evidence="6" type="ORF">I570_03366</name>
    <name evidence="5" type="ORF">OMU_03591</name>
</gene>
<name>A0AAV3IYR1_ENTAV</name>
<dbReference type="RefSeq" id="WP_016181367.1">
    <property type="nucleotide sequence ID" value="NZ_KE136366.1"/>
</dbReference>
<dbReference type="EMBL" id="AHYV01000037">
    <property type="protein sequence ID" value="EOT41584.1"/>
    <property type="molecule type" value="Genomic_DNA"/>
</dbReference>
<keyword evidence="2" id="KW-0813">Transport</keyword>
<evidence type="ECO:0000256" key="3">
    <source>
        <dbReference type="ARBA" id="ARBA00022729"/>
    </source>
</evidence>
<dbReference type="AlphaFoldDB" id="A0AAV3IYR1"/>
<dbReference type="PANTHER" id="PTHR43649:SF34">
    <property type="entry name" value="ABC TRANSPORTER PERIPLASMIC-BINDING PROTEIN YCJN-RELATED"/>
    <property type="match status" value="1"/>
</dbReference>